<dbReference type="EMBL" id="JNGW01000045">
    <property type="protein sequence ID" value="KDR52740.1"/>
    <property type="molecule type" value="Genomic_DNA"/>
</dbReference>
<sequence length="39" mass="4566">MRFMFRFQSVGVTMSDGKITEYIIMAITGYDISFYPSVY</sequence>
<dbReference type="PATRIC" id="fig|1122985.7.peg.1174"/>
<accession>A0A069QIV7</accession>
<proteinExistence type="predicted"/>
<gene>
    <name evidence="1" type="ORF">HMPREF1991_01133</name>
</gene>
<evidence type="ECO:0000313" key="1">
    <source>
        <dbReference type="EMBL" id="KDR52740.1"/>
    </source>
</evidence>
<organism evidence="1 2">
    <name type="scientific">Hoylesella loescheii DSM 19665 = JCM 12249 = ATCC 15930</name>
    <dbReference type="NCBI Taxonomy" id="1122985"/>
    <lineage>
        <taxon>Bacteria</taxon>
        <taxon>Pseudomonadati</taxon>
        <taxon>Bacteroidota</taxon>
        <taxon>Bacteroidia</taxon>
        <taxon>Bacteroidales</taxon>
        <taxon>Prevotellaceae</taxon>
        <taxon>Hoylesella</taxon>
    </lineage>
</organism>
<dbReference type="Proteomes" id="UP000027442">
    <property type="component" value="Unassembled WGS sequence"/>
</dbReference>
<evidence type="ECO:0000313" key="2">
    <source>
        <dbReference type="Proteomes" id="UP000027442"/>
    </source>
</evidence>
<dbReference type="HOGENOM" id="CLU_3314633_0_0_10"/>
<protein>
    <submittedName>
        <fullName evidence="1">Uncharacterized protein</fullName>
    </submittedName>
</protein>
<dbReference type="AlphaFoldDB" id="A0A069QIV7"/>
<comment type="caution">
    <text evidence="1">The sequence shown here is derived from an EMBL/GenBank/DDBJ whole genome shotgun (WGS) entry which is preliminary data.</text>
</comment>
<reference evidence="1 2" key="1">
    <citation type="submission" date="2013-08" db="EMBL/GenBank/DDBJ databases">
        <authorList>
            <person name="Weinstock G."/>
            <person name="Sodergren E."/>
            <person name="Wylie T."/>
            <person name="Fulton L."/>
            <person name="Fulton R."/>
            <person name="Fronick C."/>
            <person name="O'Laughlin M."/>
            <person name="Godfrey J."/>
            <person name="Miner T."/>
            <person name="Herter B."/>
            <person name="Appelbaum E."/>
            <person name="Cordes M."/>
            <person name="Lek S."/>
            <person name="Wollam A."/>
            <person name="Pepin K.H."/>
            <person name="Palsikar V.B."/>
            <person name="Mitreva M."/>
            <person name="Wilson R.K."/>
        </authorList>
    </citation>
    <scope>NUCLEOTIDE SEQUENCE [LARGE SCALE GENOMIC DNA]</scope>
    <source>
        <strain evidence="1 2">ATCC 15930</strain>
    </source>
</reference>
<name>A0A069QIV7_HOYLO</name>
<keyword evidence="2" id="KW-1185">Reference proteome</keyword>